<evidence type="ECO:0000313" key="3">
    <source>
        <dbReference type="Proteomes" id="UP000605986"/>
    </source>
</evidence>
<dbReference type="OrthoDB" id="184880at2759"/>
<accession>A0A8H4NZB2</accession>
<comment type="caution">
    <text evidence="2">The sequence shown here is derived from an EMBL/GenBank/DDBJ whole genome shotgun (WGS) entry which is preliminary data.</text>
</comment>
<organism evidence="2 3">
    <name type="scientific">Fusarium austroafricanum</name>
    <dbReference type="NCBI Taxonomy" id="2364996"/>
    <lineage>
        <taxon>Eukaryota</taxon>
        <taxon>Fungi</taxon>
        <taxon>Dikarya</taxon>
        <taxon>Ascomycota</taxon>
        <taxon>Pezizomycotina</taxon>
        <taxon>Sordariomycetes</taxon>
        <taxon>Hypocreomycetidae</taxon>
        <taxon>Hypocreales</taxon>
        <taxon>Nectriaceae</taxon>
        <taxon>Fusarium</taxon>
        <taxon>Fusarium concolor species complex</taxon>
    </lineage>
</organism>
<evidence type="ECO:0008006" key="4">
    <source>
        <dbReference type="Google" id="ProtNLM"/>
    </source>
</evidence>
<evidence type="ECO:0000256" key="1">
    <source>
        <dbReference type="SAM" id="MobiDB-lite"/>
    </source>
</evidence>
<dbReference type="AlphaFoldDB" id="A0A8H4NZB2"/>
<dbReference type="Proteomes" id="UP000605986">
    <property type="component" value="Unassembled WGS sequence"/>
</dbReference>
<reference evidence="2" key="1">
    <citation type="submission" date="2020-01" db="EMBL/GenBank/DDBJ databases">
        <title>Identification and distribution of gene clusters putatively required for synthesis of sphingolipid metabolism inhibitors in phylogenetically diverse species of the filamentous fungus Fusarium.</title>
        <authorList>
            <person name="Kim H.-S."/>
            <person name="Busman M."/>
            <person name="Brown D.W."/>
            <person name="Divon H."/>
            <person name="Uhlig S."/>
            <person name="Proctor R.H."/>
        </authorList>
    </citation>
    <scope>NUCLEOTIDE SEQUENCE</scope>
    <source>
        <strain evidence="2">NRRL 53441</strain>
    </source>
</reference>
<keyword evidence="3" id="KW-1185">Reference proteome</keyword>
<dbReference type="InterPro" id="IPR029063">
    <property type="entry name" value="SAM-dependent_MTases_sf"/>
</dbReference>
<gene>
    <name evidence="2" type="ORF">F53441_1200</name>
</gene>
<protein>
    <recommendedName>
        <fullName evidence="4">Methyltransferase</fullName>
    </recommendedName>
</protein>
<dbReference type="SUPFAM" id="SSF53335">
    <property type="entry name" value="S-adenosyl-L-methionine-dependent methyltransferases"/>
    <property type="match status" value="1"/>
</dbReference>
<feature type="region of interest" description="Disordered" evidence="1">
    <location>
        <begin position="55"/>
        <end position="100"/>
    </location>
</feature>
<sequence length="294" mass="33275">MTNSISKQSKARWGYYGAETNHIRLISRSDNSFCQVHFPGFFLFISNSSWQIQQTEEAPTNPYHIPELQNHDPPIELEHPEPPVNEDEDDGYASSVNPTETTSLASSSICAIYPLPSRTDLRYYSRSTGDTLAPEAMLAANMRSALKPGGWIELPEFRWIYGCDDGALRPDFTPPQMVAKIKAGLAKFDIEMHAAEKSPDRLRDVGFVNIGHEIKKVPVRPWSKDPNLKMIRLYNRSVVYDGLQVITIGPFTRELGWTADEVEVFLVQVRKDLMDPSVHPYVHFHSLCAQKPIS</sequence>
<evidence type="ECO:0000313" key="2">
    <source>
        <dbReference type="EMBL" id="KAF4456764.1"/>
    </source>
</evidence>
<proteinExistence type="predicted"/>
<dbReference type="EMBL" id="JAADJG010000047">
    <property type="protein sequence ID" value="KAF4456764.1"/>
    <property type="molecule type" value="Genomic_DNA"/>
</dbReference>
<name>A0A8H4NZB2_9HYPO</name>
<feature type="compositionally biased region" description="Basic and acidic residues" evidence="1">
    <location>
        <begin position="69"/>
        <end position="81"/>
    </location>
</feature>